<dbReference type="InterPro" id="IPR012001">
    <property type="entry name" value="Thiamin_PyroP_enz_TPP-bd_dom"/>
</dbReference>
<proteinExistence type="inferred from homology"/>
<feature type="domain" description="Thiamine pyrophosphate enzyme TPP-binding" evidence="7">
    <location>
        <begin position="437"/>
        <end position="573"/>
    </location>
</feature>
<dbReference type="InterPro" id="IPR045229">
    <property type="entry name" value="TPP_enz"/>
</dbReference>
<dbReference type="Proteomes" id="UP001627408">
    <property type="component" value="Unassembled WGS sequence"/>
</dbReference>
<comment type="caution">
    <text evidence="9">The sequence shown here is derived from an EMBL/GenBank/DDBJ whole genome shotgun (WGS) entry which is preliminary data.</text>
</comment>
<protein>
    <submittedName>
        <fullName evidence="9">3D-(3,5/4)-trihydroxycyclohexane-1,2-dione acylhydrolase (Decyclizing)</fullName>
        <ecNumber evidence="9">3.7.1.22</ecNumber>
    </submittedName>
</protein>
<feature type="domain" description="Thiamine pyrophosphate enzyme central" evidence="6">
    <location>
        <begin position="221"/>
        <end position="354"/>
    </location>
</feature>
<keyword evidence="10" id="KW-1185">Reference proteome</keyword>
<evidence type="ECO:0000259" key="8">
    <source>
        <dbReference type="Pfam" id="PF02776"/>
    </source>
</evidence>
<dbReference type="PANTHER" id="PTHR18968:SF9">
    <property type="entry name" value="3D-(3,5_4)-TRIHYDROXYCYCLOHEXANE-1,2-DIONE HYDROLASE"/>
    <property type="match status" value="1"/>
</dbReference>
<feature type="domain" description="Thiamine pyrophosphate enzyme N-terminal TPP-binding" evidence="8">
    <location>
        <begin position="37"/>
        <end position="132"/>
    </location>
</feature>
<evidence type="ECO:0000256" key="4">
    <source>
        <dbReference type="RuleBase" id="RU362132"/>
    </source>
</evidence>
<evidence type="ECO:0000259" key="6">
    <source>
        <dbReference type="Pfam" id="PF00205"/>
    </source>
</evidence>
<keyword evidence="3 4" id="KW-0786">Thiamine pyrophosphate</keyword>
<gene>
    <name evidence="9" type="primary">iolD</name>
    <name evidence="9" type="ORF">ACERZ8_18740</name>
</gene>
<keyword evidence="2" id="KW-0808">Transferase</keyword>
<dbReference type="Gene3D" id="3.40.50.1220">
    <property type="entry name" value="TPP-binding domain"/>
    <property type="match status" value="1"/>
</dbReference>
<evidence type="ECO:0000256" key="2">
    <source>
        <dbReference type="ARBA" id="ARBA00022679"/>
    </source>
</evidence>
<reference evidence="9 10" key="1">
    <citation type="submission" date="2024-08" db="EMBL/GenBank/DDBJ databases">
        <title>Tateyamaria sp. nov., isolated from marine algae.</title>
        <authorList>
            <person name="Choi B.J."/>
            <person name="Kim J.M."/>
            <person name="Lee J.K."/>
            <person name="Choi D.G."/>
            <person name="Bayburt H."/>
            <person name="Baek J.H."/>
            <person name="Han D.M."/>
            <person name="Jeon C.O."/>
        </authorList>
    </citation>
    <scope>NUCLEOTIDE SEQUENCE [LARGE SCALE GENOMIC DNA]</scope>
    <source>
        <strain evidence="9 10">KMU-156</strain>
    </source>
</reference>
<comment type="similarity">
    <text evidence="1 4">Belongs to the TPP enzyme family.</text>
</comment>
<evidence type="ECO:0000313" key="10">
    <source>
        <dbReference type="Proteomes" id="UP001627408"/>
    </source>
</evidence>
<evidence type="ECO:0000256" key="3">
    <source>
        <dbReference type="ARBA" id="ARBA00023052"/>
    </source>
</evidence>
<dbReference type="InterPro" id="IPR011766">
    <property type="entry name" value="TPP_enzyme_TPP-bd"/>
</dbReference>
<dbReference type="InterPro" id="IPR029035">
    <property type="entry name" value="DHS-like_NAD/FAD-binding_dom"/>
</dbReference>
<evidence type="ECO:0000256" key="1">
    <source>
        <dbReference type="ARBA" id="ARBA00007812"/>
    </source>
</evidence>
<dbReference type="EC" id="3.7.1.22" evidence="9"/>
<dbReference type="GO" id="GO:0102481">
    <property type="term" value="F:3D-(3,5/4)-trihydroxycyclohexane-1,2-dione hydrolase activity"/>
    <property type="evidence" value="ECO:0007669"/>
    <property type="project" value="UniProtKB-EC"/>
</dbReference>
<dbReference type="SUPFAM" id="SSF52518">
    <property type="entry name" value="Thiamin diphosphate-binding fold (THDP-binding)"/>
    <property type="match status" value="2"/>
</dbReference>
<dbReference type="NCBIfam" id="TIGR04377">
    <property type="entry name" value="myo_inos_iolD"/>
    <property type="match status" value="1"/>
</dbReference>
<dbReference type="Gene3D" id="3.40.50.970">
    <property type="match status" value="2"/>
</dbReference>
<dbReference type="InterPro" id="IPR030817">
    <property type="entry name" value="Myo_inos_IolD"/>
</dbReference>
<dbReference type="InterPro" id="IPR000399">
    <property type="entry name" value="TPP-bd_CS"/>
</dbReference>
<name>A0ABW8UYA7_9RHOB</name>
<feature type="region of interest" description="Disordered" evidence="5">
    <location>
        <begin position="611"/>
        <end position="650"/>
    </location>
</feature>
<feature type="compositionally biased region" description="Basic and acidic residues" evidence="5">
    <location>
        <begin position="611"/>
        <end position="631"/>
    </location>
</feature>
<dbReference type="InterPro" id="IPR012000">
    <property type="entry name" value="Thiamin_PyroP_enz_cen_dom"/>
</dbReference>
<dbReference type="EMBL" id="JBHDIY010000002">
    <property type="protein sequence ID" value="MFL4471815.1"/>
    <property type="molecule type" value="Genomic_DNA"/>
</dbReference>
<sequence>MGQDTIRLTTAQAIIRYLNAQFIETDGVRQRLCGGGFGIFGHGNVTCLGEALYDHRDTLPLYRGQNEQSMGFAAAAYAKYHLRRRFMFCTASAGPGTANLLTAAALAHANRLPMLMLCGDTFLTRLPDPVLQQLEHFNNPALGLNDAFQAVSRYWDRITHPAQVIQTLPAAIATMLDPADCGPAFLALPQDVQGWAYDYPTSFFEEKTHRIRRISPDTDEIADAVATLKAAQRPVIIAGGGVQYSGAVAALTAFAETHQIPVIETIAGRANMLNDHALNIGPVGVTGSDSANAVAEAADVILSVGSRLQDFTTGSWTAFAQDARIISLNAARHDAGKHQSLPVVGDARLGLEQIGAGMDGYTAPATWTNFAQDQRKVWDAYVSENTRPGNGPNSYPKAIGAVNALCGTRDRVVAAAGGLPAEVTANWRTLDIGTVDVEFGFSCMGYEIAGGWGARIAQSESEPDADTIVFCGDGSYLLMNSDIYSSVLSQKKLIILVLDNGGFAVINKLQNNTGNESFNNLLADAPTIPDPFAVDFVAHAASMGAHAVRADTPDQLAEAFKAAKAADKTSVIVMNVDAYDGWTTQGHTWWEVGTPHVTDNPKVRAAHLEVEASRAKQRKGSDAHPGRDQEGKFWSSGRRYGPVPRSFGAA</sequence>
<dbReference type="PROSITE" id="PS00187">
    <property type="entry name" value="TPP_ENZYMES"/>
    <property type="match status" value="1"/>
</dbReference>
<dbReference type="Pfam" id="PF02776">
    <property type="entry name" value="TPP_enzyme_N"/>
    <property type="match status" value="1"/>
</dbReference>
<evidence type="ECO:0000313" key="9">
    <source>
        <dbReference type="EMBL" id="MFL4471815.1"/>
    </source>
</evidence>
<dbReference type="Pfam" id="PF00205">
    <property type="entry name" value="TPP_enzyme_M"/>
    <property type="match status" value="1"/>
</dbReference>
<dbReference type="Pfam" id="PF02775">
    <property type="entry name" value="TPP_enzyme_C"/>
    <property type="match status" value="1"/>
</dbReference>
<dbReference type="InterPro" id="IPR029061">
    <property type="entry name" value="THDP-binding"/>
</dbReference>
<organism evidence="9 10">
    <name type="scientific">Tateyamaria armeniaca</name>
    <dbReference type="NCBI Taxonomy" id="2518930"/>
    <lineage>
        <taxon>Bacteria</taxon>
        <taxon>Pseudomonadati</taxon>
        <taxon>Pseudomonadota</taxon>
        <taxon>Alphaproteobacteria</taxon>
        <taxon>Rhodobacterales</taxon>
        <taxon>Roseobacteraceae</taxon>
        <taxon>Tateyamaria</taxon>
    </lineage>
</organism>
<dbReference type="CDD" id="cd07035">
    <property type="entry name" value="TPP_PYR_POX_like"/>
    <property type="match status" value="1"/>
</dbReference>
<accession>A0ABW8UYA7</accession>
<dbReference type="RefSeq" id="WP_407593680.1">
    <property type="nucleotide sequence ID" value="NZ_JBHDIY010000002.1"/>
</dbReference>
<dbReference type="PANTHER" id="PTHR18968">
    <property type="entry name" value="THIAMINE PYROPHOSPHATE ENZYMES"/>
    <property type="match status" value="1"/>
</dbReference>
<evidence type="ECO:0000259" key="7">
    <source>
        <dbReference type="Pfam" id="PF02775"/>
    </source>
</evidence>
<evidence type="ECO:0000256" key="5">
    <source>
        <dbReference type="SAM" id="MobiDB-lite"/>
    </source>
</evidence>
<dbReference type="SUPFAM" id="SSF52467">
    <property type="entry name" value="DHS-like NAD/FAD-binding domain"/>
    <property type="match status" value="1"/>
</dbReference>
<keyword evidence="9" id="KW-0378">Hydrolase</keyword>